<dbReference type="CDD" id="cd02966">
    <property type="entry name" value="TlpA_like_family"/>
    <property type="match status" value="1"/>
</dbReference>
<evidence type="ECO:0000259" key="6">
    <source>
        <dbReference type="PROSITE" id="PS51352"/>
    </source>
</evidence>
<dbReference type="InterPro" id="IPR036249">
    <property type="entry name" value="Thioredoxin-like_sf"/>
</dbReference>
<feature type="signal peptide" evidence="5">
    <location>
        <begin position="1"/>
        <end position="18"/>
    </location>
</feature>
<protein>
    <submittedName>
        <fullName evidence="7">AhpC/TSA family protein</fullName>
    </submittedName>
</protein>
<dbReference type="KEGG" id="tje:TJEJU_3769"/>
<evidence type="ECO:0000313" key="7">
    <source>
        <dbReference type="EMBL" id="SNR17405.1"/>
    </source>
</evidence>
<keyword evidence="4" id="KW-0676">Redox-active center</keyword>
<proteinExistence type="predicted"/>
<dbReference type="PANTHER" id="PTHR42852:SF6">
    <property type="entry name" value="THIOL:DISULFIDE INTERCHANGE PROTEIN DSBE"/>
    <property type="match status" value="1"/>
</dbReference>
<dbReference type="InterPro" id="IPR000866">
    <property type="entry name" value="AhpC/TSA"/>
</dbReference>
<dbReference type="InterPro" id="IPR050553">
    <property type="entry name" value="Thioredoxin_ResA/DsbE_sf"/>
</dbReference>
<feature type="chain" id="PRO_5012150249" evidence="5">
    <location>
        <begin position="19"/>
        <end position="464"/>
    </location>
</feature>
<evidence type="ECO:0000313" key="8">
    <source>
        <dbReference type="Proteomes" id="UP000215214"/>
    </source>
</evidence>
<dbReference type="OrthoDB" id="6399635at2"/>
<dbReference type="GO" id="GO:0017004">
    <property type="term" value="P:cytochrome complex assembly"/>
    <property type="evidence" value="ECO:0007669"/>
    <property type="project" value="UniProtKB-KW"/>
</dbReference>
<dbReference type="GO" id="GO:0030313">
    <property type="term" value="C:cell envelope"/>
    <property type="evidence" value="ECO:0007669"/>
    <property type="project" value="UniProtKB-SubCell"/>
</dbReference>
<dbReference type="PROSITE" id="PS51352">
    <property type="entry name" value="THIOREDOXIN_2"/>
    <property type="match status" value="1"/>
</dbReference>
<evidence type="ECO:0000256" key="3">
    <source>
        <dbReference type="ARBA" id="ARBA00023157"/>
    </source>
</evidence>
<dbReference type="GO" id="GO:0016209">
    <property type="term" value="F:antioxidant activity"/>
    <property type="evidence" value="ECO:0007669"/>
    <property type="project" value="InterPro"/>
</dbReference>
<dbReference type="PANTHER" id="PTHR42852">
    <property type="entry name" value="THIOL:DISULFIDE INTERCHANGE PROTEIN DSBE"/>
    <property type="match status" value="1"/>
</dbReference>
<dbReference type="SUPFAM" id="SSF52833">
    <property type="entry name" value="Thioredoxin-like"/>
    <property type="match status" value="1"/>
</dbReference>
<evidence type="ECO:0000256" key="1">
    <source>
        <dbReference type="ARBA" id="ARBA00004196"/>
    </source>
</evidence>
<accession>A0A238UEC5</accession>
<dbReference type="AlphaFoldDB" id="A0A238UEC5"/>
<keyword evidence="2" id="KW-0201">Cytochrome c-type biogenesis</keyword>
<comment type="subcellular location">
    <subcellularLocation>
        <location evidence="1">Cell envelope</location>
    </subcellularLocation>
</comment>
<dbReference type="RefSeq" id="WP_095074552.1">
    <property type="nucleotide sequence ID" value="NZ_LT899436.1"/>
</dbReference>
<feature type="domain" description="Thioredoxin" evidence="6">
    <location>
        <begin position="322"/>
        <end position="464"/>
    </location>
</feature>
<keyword evidence="8" id="KW-1185">Reference proteome</keyword>
<dbReference type="GO" id="GO:0016491">
    <property type="term" value="F:oxidoreductase activity"/>
    <property type="evidence" value="ECO:0007669"/>
    <property type="project" value="InterPro"/>
</dbReference>
<name>A0A238UEC5_9FLAO</name>
<keyword evidence="3" id="KW-1015">Disulfide bond</keyword>
<dbReference type="Pfam" id="PF00578">
    <property type="entry name" value="AhpC-TSA"/>
    <property type="match status" value="1"/>
</dbReference>
<organism evidence="7 8">
    <name type="scientific">Tenacibaculum jejuense</name>
    <dbReference type="NCBI Taxonomy" id="584609"/>
    <lineage>
        <taxon>Bacteria</taxon>
        <taxon>Pseudomonadati</taxon>
        <taxon>Bacteroidota</taxon>
        <taxon>Flavobacteriia</taxon>
        <taxon>Flavobacteriales</taxon>
        <taxon>Flavobacteriaceae</taxon>
        <taxon>Tenacibaculum</taxon>
    </lineage>
</organism>
<sequence>MMKRFFVLLIFVAAVANAQFSVKGTMTPPEKSDWVVLYRIDGAKQKFISNSTIKFEDVDLGGSTQKVGRFELTLPADAKAGAYRVSYRNTGAGFVDFFFNKENVEFVFNPQFPEESVLFTKSRENKVYREYTEALSLTQRAIDSLQVEYLKSDKKKTKKAYKKAYKEQEEVQEIYEGKSEGMLVNTFIKASEATNSDDIFDDTQEYLDHVLNSFFDNIDFSDKTLYNSPFIIDRVTNYVFYLNIAESQSLQQKLYKESIEKIMGIIKKDATKKEILEYLITRFTIQRNSEIVDEVFEKYYDKLPANLQDAKFKEGKLAELSVSVGRTAPDFSWKEDGKDYSLSTLDDGEYYLMIFWSTQCGHCVKEVPEVHEFMKEYDNTSVIAFAIEENDLDFNSWAKNKLYNWHNVLGTHPTYKFDNEVVQKYRIDATPTYFILDKDKKIIAVPNAVEDIKEFLNKEKTASE</sequence>
<reference evidence="7 8" key="1">
    <citation type="submission" date="2017-07" db="EMBL/GenBank/DDBJ databases">
        <authorList>
            <person name="Sun Z.S."/>
            <person name="Albrecht U."/>
            <person name="Echele G."/>
            <person name="Lee C.C."/>
        </authorList>
    </citation>
    <scope>NUCLEOTIDE SEQUENCE [LARGE SCALE GENOMIC DNA]</scope>
    <source>
        <strain evidence="8">type strain: KCTC 22618</strain>
    </source>
</reference>
<evidence type="ECO:0000256" key="5">
    <source>
        <dbReference type="SAM" id="SignalP"/>
    </source>
</evidence>
<dbReference type="InterPro" id="IPR013766">
    <property type="entry name" value="Thioredoxin_domain"/>
</dbReference>
<dbReference type="EMBL" id="LT899436">
    <property type="protein sequence ID" value="SNR17405.1"/>
    <property type="molecule type" value="Genomic_DNA"/>
</dbReference>
<evidence type="ECO:0000256" key="2">
    <source>
        <dbReference type="ARBA" id="ARBA00022748"/>
    </source>
</evidence>
<keyword evidence="5" id="KW-0732">Signal</keyword>
<evidence type="ECO:0000256" key="4">
    <source>
        <dbReference type="ARBA" id="ARBA00023284"/>
    </source>
</evidence>
<gene>
    <name evidence="7" type="ORF">TJEJU_3769</name>
</gene>
<dbReference type="Gene3D" id="3.40.30.10">
    <property type="entry name" value="Glutaredoxin"/>
    <property type="match status" value="1"/>
</dbReference>
<dbReference type="Proteomes" id="UP000215214">
    <property type="component" value="Chromosome TJEJU"/>
</dbReference>